<dbReference type="OrthoDB" id="9970295at2759"/>
<proteinExistence type="inferred from homology"/>
<keyword evidence="2 4" id="KW-0378">Hydrolase</keyword>
<reference evidence="7 8" key="1">
    <citation type="submission" date="2017-04" db="EMBL/GenBank/DDBJ databases">
        <title>Draft genome sequence of Marssonina coronaria NL1: causal agent of apple blotch.</title>
        <authorList>
            <person name="Cheng Q."/>
        </authorList>
    </citation>
    <scope>NUCLEOTIDE SEQUENCE [LARGE SCALE GENOMIC DNA]</scope>
    <source>
        <strain evidence="7 8">NL1</strain>
    </source>
</reference>
<evidence type="ECO:0000256" key="4">
    <source>
        <dbReference type="RuleBase" id="RU361187"/>
    </source>
</evidence>
<comment type="caution">
    <text evidence="7">The sequence shown here is derived from an EMBL/GenBank/DDBJ whole genome shotgun (WGS) entry which is preliminary data.</text>
</comment>
<keyword evidence="8" id="KW-1185">Reference proteome</keyword>
<dbReference type="CDD" id="cd18821">
    <property type="entry name" value="GH43_Pc3Gal43A-like"/>
    <property type="match status" value="1"/>
</dbReference>
<organism evidence="7 8">
    <name type="scientific">Diplocarpon coronariae</name>
    <dbReference type="NCBI Taxonomy" id="2795749"/>
    <lineage>
        <taxon>Eukaryota</taxon>
        <taxon>Fungi</taxon>
        <taxon>Dikarya</taxon>
        <taxon>Ascomycota</taxon>
        <taxon>Pezizomycotina</taxon>
        <taxon>Leotiomycetes</taxon>
        <taxon>Helotiales</taxon>
        <taxon>Drepanopezizaceae</taxon>
        <taxon>Diplocarpon</taxon>
    </lineage>
</organism>
<feature type="signal peptide" evidence="5">
    <location>
        <begin position="1"/>
        <end position="20"/>
    </location>
</feature>
<dbReference type="EMBL" id="MZNU01000230">
    <property type="protein sequence ID" value="OWP02484.1"/>
    <property type="molecule type" value="Genomic_DNA"/>
</dbReference>
<gene>
    <name evidence="7" type="ORF">B2J93_60</name>
</gene>
<evidence type="ECO:0000256" key="5">
    <source>
        <dbReference type="SAM" id="SignalP"/>
    </source>
</evidence>
<dbReference type="SUPFAM" id="SSF49785">
    <property type="entry name" value="Galactose-binding domain-like"/>
    <property type="match status" value="1"/>
</dbReference>
<dbReference type="AlphaFoldDB" id="A0A218Z450"/>
<dbReference type="PANTHER" id="PTHR22925">
    <property type="entry name" value="GLYCOSYL HYDROLASE 43 FAMILY MEMBER"/>
    <property type="match status" value="1"/>
</dbReference>
<dbReference type="InterPro" id="IPR006710">
    <property type="entry name" value="Glyco_hydro_43"/>
</dbReference>
<evidence type="ECO:0000256" key="2">
    <source>
        <dbReference type="ARBA" id="ARBA00022801"/>
    </source>
</evidence>
<feature type="domain" description="CBM6" evidence="6">
    <location>
        <begin position="323"/>
        <end position="448"/>
    </location>
</feature>
<keyword evidence="3 4" id="KW-0326">Glycosidase</keyword>
<dbReference type="PROSITE" id="PS51175">
    <property type="entry name" value="CBM6"/>
    <property type="match status" value="1"/>
</dbReference>
<dbReference type="InterPro" id="IPR008979">
    <property type="entry name" value="Galactose-bd-like_sf"/>
</dbReference>
<evidence type="ECO:0000313" key="7">
    <source>
        <dbReference type="EMBL" id="OWP02484.1"/>
    </source>
</evidence>
<dbReference type="GO" id="GO:0004553">
    <property type="term" value="F:hydrolase activity, hydrolyzing O-glycosyl compounds"/>
    <property type="evidence" value="ECO:0007669"/>
    <property type="project" value="InterPro"/>
</dbReference>
<sequence>MPSARLLLLGLALCVRWSAGSIQIVPGATITAAGTNQHLQAHGGGIIQVDDVFYMIGENKLNGSAYQSLNCYSSKDLVSWTFVNEVLTLQPSGDLGPNRVVERPHVIYNEKTARYVMWMHIDSSNYGEAKAGVASCASVCGDYDYAGSVQPLGFQSRDMNLFKDTDGAGYLTTEDRKNGLRIDRLSDDFMTVNSAVYLWPGRHEASAIYKSGDTYFMFASYQSGWDPNDNEYCTATKLSGPWSAWTKFTPAGSKTFRSQTAAVVSINGVVMYMGDRWMKGNLMTSTYVWLPLDISGTTASMTNRTSWILNPRAGTWAPAPTETSAQAEDAANTLSNGAKILNCAACSGGKSVGFIGGPPGGTLTFTNVTSSMATTTTLRVQYVNGDHTQRYANVIVNGVASVMAFLPTEGGVPMSSTLTVPLRAGANTVCFEAFNGGWAPDIDQIIVPVS</sequence>
<evidence type="ECO:0000313" key="8">
    <source>
        <dbReference type="Proteomes" id="UP000242519"/>
    </source>
</evidence>
<dbReference type="GO" id="GO:0030246">
    <property type="term" value="F:carbohydrate binding"/>
    <property type="evidence" value="ECO:0007669"/>
    <property type="project" value="InterPro"/>
</dbReference>
<name>A0A218Z450_9HELO</name>
<evidence type="ECO:0000259" key="6">
    <source>
        <dbReference type="PROSITE" id="PS51175"/>
    </source>
</evidence>
<keyword evidence="5" id="KW-0732">Signal</keyword>
<evidence type="ECO:0000256" key="3">
    <source>
        <dbReference type="ARBA" id="ARBA00023295"/>
    </source>
</evidence>
<dbReference type="InterPro" id="IPR023296">
    <property type="entry name" value="Glyco_hydro_beta-prop_sf"/>
</dbReference>
<dbReference type="Gene3D" id="2.60.120.260">
    <property type="entry name" value="Galactose-binding domain-like"/>
    <property type="match status" value="1"/>
</dbReference>
<dbReference type="GO" id="GO:0005975">
    <property type="term" value="P:carbohydrate metabolic process"/>
    <property type="evidence" value="ECO:0007669"/>
    <property type="project" value="InterPro"/>
</dbReference>
<dbReference type="STRING" id="503106.A0A218Z450"/>
<dbReference type="PANTHER" id="PTHR22925:SF3">
    <property type="entry name" value="GLYCOSYL HYDROLASE FAMILY PROTEIN 43"/>
    <property type="match status" value="1"/>
</dbReference>
<comment type="similarity">
    <text evidence="1 4">Belongs to the glycosyl hydrolase 43 family.</text>
</comment>
<dbReference type="Gene3D" id="2.115.10.20">
    <property type="entry name" value="Glycosyl hydrolase domain, family 43"/>
    <property type="match status" value="1"/>
</dbReference>
<dbReference type="SUPFAM" id="SSF75005">
    <property type="entry name" value="Arabinanase/levansucrase/invertase"/>
    <property type="match status" value="1"/>
</dbReference>
<dbReference type="CDD" id="cd04081">
    <property type="entry name" value="CBM35_galactosidase-like"/>
    <property type="match status" value="1"/>
</dbReference>
<dbReference type="InterPro" id="IPR005084">
    <property type="entry name" value="CBM6"/>
</dbReference>
<dbReference type="Pfam" id="PF04616">
    <property type="entry name" value="Glyco_hydro_43"/>
    <property type="match status" value="1"/>
</dbReference>
<dbReference type="InParanoid" id="A0A218Z450"/>
<accession>A0A218Z450</accession>
<evidence type="ECO:0000256" key="1">
    <source>
        <dbReference type="ARBA" id="ARBA00009865"/>
    </source>
</evidence>
<protein>
    <submittedName>
        <fullName evidence="7">Glycoside hydrolase family 43 protein</fullName>
    </submittedName>
</protein>
<dbReference type="Proteomes" id="UP000242519">
    <property type="component" value="Unassembled WGS sequence"/>
</dbReference>
<feature type="chain" id="PRO_5013030343" evidence="5">
    <location>
        <begin position="21"/>
        <end position="450"/>
    </location>
</feature>